<organism evidence="1 2">
    <name type="scientific">Francisella hispaniensis FSC454</name>
    <dbReference type="NCBI Taxonomy" id="1088883"/>
    <lineage>
        <taxon>Bacteria</taxon>
        <taxon>Pseudomonadati</taxon>
        <taxon>Pseudomonadota</taxon>
        <taxon>Gammaproteobacteria</taxon>
        <taxon>Thiotrichales</taxon>
        <taxon>Francisellaceae</taxon>
        <taxon>Francisella</taxon>
    </lineage>
</organism>
<accession>A0AAC9J819</accession>
<dbReference type="KEGG" id="fhi:FSC454_09195"/>
<protein>
    <submittedName>
        <fullName evidence="1">Uncharacterized protein</fullName>
    </submittedName>
</protein>
<gene>
    <name evidence="1" type="ORF">FSC454_09195</name>
</gene>
<reference evidence="1 2" key="1">
    <citation type="submission" date="2016-11" db="EMBL/GenBank/DDBJ databases">
        <authorList>
            <person name="Hagglund E."/>
            <person name="Bystrom M."/>
            <person name="Naslund J."/>
            <person name="Stenberg P."/>
            <person name="Sjodin A."/>
        </authorList>
    </citation>
    <scope>NUCLEOTIDE SEQUENCE [LARGE SCALE GENOMIC DNA]</scope>
    <source>
        <strain evidence="1 2">CCUG 58020</strain>
    </source>
</reference>
<keyword evidence="2" id="KW-1185">Reference proteome</keyword>
<evidence type="ECO:0000313" key="1">
    <source>
        <dbReference type="EMBL" id="APD51232.1"/>
    </source>
</evidence>
<name>A0AAC9J819_9GAMM</name>
<dbReference type="Proteomes" id="UP000182459">
    <property type="component" value="Chromosome"/>
</dbReference>
<dbReference type="AlphaFoldDB" id="A0AAC9J819"/>
<dbReference type="RefSeq" id="WP_066046437.1">
    <property type="nucleotide sequence ID" value="NZ_CP018093.1"/>
</dbReference>
<proteinExistence type="predicted"/>
<sequence length="128" mass="14030">MFCYKIDYEVVRTNKIHINVCLQSSFQYIATSKWAGCGAVAASNITNSNVTKVSGPSNGVYNYKVTSEVPRDTFEKVVTGAVWQHYTGSTSKNEFKYYVSLSNGKQIIGALSPNSSIYHDIPGCANPT</sequence>
<dbReference type="EMBL" id="CP018093">
    <property type="protein sequence ID" value="APD51232.1"/>
    <property type="molecule type" value="Genomic_DNA"/>
</dbReference>
<evidence type="ECO:0000313" key="2">
    <source>
        <dbReference type="Proteomes" id="UP000182459"/>
    </source>
</evidence>